<dbReference type="RefSeq" id="WP_231252656.1">
    <property type="nucleotide sequence ID" value="NZ_BAAAMQ010000002.1"/>
</dbReference>
<dbReference type="EMBL" id="BAAAMQ010000002">
    <property type="protein sequence ID" value="GAA2093596.1"/>
    <property type="molecule type" value="Genomic_DNA"/>
</dbReference>
<keyword evidence="2" id="KW-0805">Transcription regulation</keyword>
<sequence>MSSGTPPDWAALYAKHRDKMWASALGILREGGRQSEAEDVVHDALRSLMESPPTGVQSWEALMIATVKRRAVDVLRSARVRRDGGEISDAAATQLGSEEFLADDVAEAVDHERVGGLIWDALGGLDARDRQIVWERIVHQRSLRELAEEFGLSEGRISQITKAGLTSLRDALEKQGVEGW</sequence>
<dbReference type="InterPro" id="IPR036388">
    <property type="entry name" value="WH-like_DNA-bd_sf"/>
</dbReference>
<evidence type="ECO:0000256" key="2">
    <source>
        <dbReference type="ARBA" id="ARBA00023015"/>
    </source>
</evidence>
<dbReference type="Pfam" id="PF04545">
    <property type="entry name" value="Sigma70_r4"/>
    <property type="match status" value="1"/>
</dbReference>
<evidence type="ECO:0000256" key="4">
    <source>
        <dbReference type="ARBA" id="ARBA00023125"/>
    </source>
</evidence>
<evidence type="ECO:0000256" key="1">
    <source>
        <dbReference type="ARBA" id="ARBA00010641"/>
    </source>
</evidence>
<proteinExistence type="inferred from homology"/>
<evidence type="ECO:0000313" key="8">
    <source>
        <dbReference type="Proteomes" id="UP001501161"/>
    </source>
</evidence>
<dbReference type="Proteomes" id="UP001501161">
    <property type="component" value="Unassembled WGS sequence"/>
</dbReference>
<accession>A0ABP5I5R5</accession>
<evidence type="ECO:0000313" key="7">
    <source>
        <dbReference type="EMBL" id="GAA2093596.1"/>
    </source>
</evidence>
<feature type="domain" description="RNA polymerase sigma-70 region 4" evidence="6">
    <location>
        <begin position="121"/>
        <end position="169"/>
    </location>
</feature>
<evidence type="ECO:0000256" key="3">
    <source>
        <dbReference type="ARBA" id="ARBA00023082"/>
    </source>
</evidence>
<keyword evidence="5" id="KW-0804">Transcription</keyword>
<dbReference type="Gene3D" id="1.10.1740.10">
    <property type="match status" value="1"/>
</dbReference>
<gene>
    <name evidence="7" type="ORF">GCM10009726_00070</name>
</gene>
<organism evidence="7 8">
    <name type="scientific">Nocardioides furvisabuli</name>
    <dbReference type="NCBI Taxonomy" id="375542"/>
    <lineage>
        <taxon>Bacteria</taxon>
        <taxon>Bacillati</taxon>
        <taxon>Actinomycetota</taxon>
        <taxon>Actinomycetes</taxon>
        <taxon>Propionibacteriales</taxon>
        <taxon>Nocardioidaceae</taxon>
        <taxon>Nocardioides</taxon>
    </lineage>
</organism>
<keyword evidence="3" id="KW-0731">Sigma factor</keyword>
<protein>
    <recommendedName>
        <fullName evidence="6">RNA polymerase sigma-70 region 4 domain-containing protein</fullName>
    </recommendedName>
</protein>
<keyword evidence="8" id="KW-1185">Reference proteome</keyword>
<name>A0ABP5I5R5_9ACTN</name>
<evidence type="ECO:0000259" key="6">
    <source>
        <dbReference type="Pfam" id="PF04545"/>
    </source>
</evidence>
<comment type="caution">
    <text evidence="7">The sequence shown here is derived from an EMBL/GenBank/DDBJ whole genome shotgun (WGS) entry which is preliminary data.</text>
</comment>
<keyword evidence="4" id="KW-0238">DNA-binding</keyword>
<dbReference type="SUPFAM" id="SSF88659">
    <property type="entry name" value="Sigma3 and sigma4 domains of RNA polymerase sigma factors"/>
    <property type="match status" value="1"/>
</dbReference>
<reference evidence="8" key="1">
    <citation type="journal article" date="2019" name="Int. J. Syst. Evol. Microbiol.">
        <title>The Global Catalogue of Microorganisms (GCM) 10K type strain sequencing project: providing services to taxonomists for standard genome sequencing and annotation.</title>
        <authorList>
            <consortium name="The Broad Institute Genomics Platform"/>
            <consortium name="The Broad Institute Genome Sequencing Center for Infectious Disease"/>
            <person name="Wu L."/>
            <person name="Ma J."/>
        </authorList>
    </citation>
    <scope>NUCLEOTIDE SEQUENCE [LARGE SCALE GENOMIC DNA]</scope>
    <source>
        <strain evidence="8">JCM 13813</strain>
    </source>
</reference>
<dbReference type="NCBIfam" id="TIGR02937">
    <property type="entry name" value="sigma70-ECF"/>
    <property type="match status" value="1"/>
</dbReference>
<dbReference type="SUPFAM" id="SSF88946">
    <property type="entry name" value="Sigma2 domain of RNA polymerase sigma factors"/>
    <property type="match status" value="1"/>
</dbReference>
<dbReference type="InterPro" id="IPR013325">
    <property type="entry name" value="RNA_pol_sigma_r2"/>
</dbReference>
<dbReference type="InterPro" id="IPR014284">
    <property type="entry name" value="RNA_pol_sigma-70_dom"/>
</dbReference>
<dbReference type="InterPro" id="IPR013324">
    <property type="entry name" value="RNA_pol_sigma_r3/r4-like"/>
</dbReference>
<dbReference type="PANTHER" id="PTHR43133:SF8">
    <property type="entry name" value="RNA POLYMERASE SIGMA FACTOR HI_1459-RELATED"/>
    <property type="match status" value="1"/>
</dbReference>
<dbReference type="PANTHER" id="PTHR43133">
    <property type="entry name" value="RNA POLYMERASE ECF-TYPE SIGMA FACTO"/>
    <property type="match status" value="1"/>
</dbReference>
<evidence type="ECO:0000256" key="5">
    <source>
        <dbReference type="ARBA" id="ARBA00023163"/>
    </source>
</evidence>
<comment type="similarity">
    <text evidence="1">Belongs to the sigma-70 factor family. ECF subfamily.</text>
</comment>
<dbReference type="InterPro" id="IPR039425">
    <property type="entry name" value="RNA_pol_sigma-70-like"/>
</dbReference>
<dbReference type="Gene3D" id="1.10.10.10">
    <property type="entry name" value="Winged helix-like DNA-binding domain superfamily/Winged helix DNA-binding domain"/>
    <property type="match status" value="1"/>
</dbReference>
<dbReference type="InterPro" id="IPR007630">
    <property type="entry name" value="RNA_pol_sigma70_r4"/>
</dbReference>